<comment type="caution">
    <text evidence="1">The sequence shown here is derived from an EMBL/GenBank/DDBJ whole genome shotgun (WGS) entry which is preliminary data.</text>
</comment>
<sequence>EFSHQHKEIFKYVAGELLVDLGHEKSLNW</sequence>
<dbReference type="AlphaFoldDB" id="X0WR62"/>
<name>X0WR62_9ZZZZ</name>
<accession>X0WR62</accession>
<feature type="non-terminal residue" evidence="1">
    <location>
        <position position="1"/>
    </location>
</feature>
<dbReference type="EMBL" id="BARS01036230">
    <property type="protein sequence ID" value="GAG26993.1"/>
    <property type="molecule type" value="Genomic_DNA"/>
</dbReference>
<proteinExistence type="predicted"/>
<protein>
    <submittedName>
        <fullName evidence="1">Uncharacterized protein</fullName>
    </submittedName>
</protein>
<gene>
    <name evidence="1" type="ORF">S01H1_55716</name>
</gene>
<evidence type="ECO:0000313" key="1">
    <source>
        <dbReference type="EMBL" id="GAG26993.1"/>
    </source>
</evidence>
<organism evidence="1">
    <name type="scientific">marine sediment metagenome</name>
    <dbReference type="NCBI Taxonomy" id="412755"/>
    <lineage>
        <taxon>unclassified sequences</taxon>
        <taxon>metagenomes</taxon>
        <taxon>ecological metagenomes</taxon>
    </lineage>
</organism>
<reference evidence="1" key="1">
    <citation type="journal article" date="2014" name="Front. Microbiol.">
        <title>High frequency of phylogenetically diverse reductive dehalogenase-homologous genes in deep subseafloor sedimentary metagenomes.</title>
        <authorList>
            <person name="Kawai M."/>
            <person name="Futagami T."/>
            <person name="Toyoda A."/>
            <person name="Takaki Y."/>
            <person name="Nishi S."/>
            <person name="Hori S."/>
            <person name="Arai W."/>
            <person name="Tsubouchi T."/>
            <person name="Morono Y."/>
            <person name="Uchiyama I."/>
            <person name="Ito T."/>
            <person name="Fujiyama A."/>
            <person name="Inagaki F."/>
            <person name="Takami H."/>
        </authorList>
    </citation>
    <scope>NUCLEOTIDE SEQUENCE</scope>
    <source>
        <strain evidence="1">Expedition CK06-06</strain>
    </source>
</reference>